<reference evidence="6" key="1">
    <citation type="submission" date="2025-08" db="UniProtKB">
        <authorList>
            <consortium name="Ensembl"/>
        </authorList>
    </citation>
    <scope>IDENTIFICATION</scope>
</reference>
<dbReference type="SUPFAM" id="SSF49265">
    <property type="entry name" value="Fibronectin type III"/>
    <property type="match status" value="2"/>
</dbReference>
<organism evidence="6 7">
    <name type="scientific">Mola mola</name>
    <name type="common">Ocean sunfish</name>
    <name type="synonym">Tetraodon mola</name>
    <dbReference type="NCBI Taxonomy" id="94237"/>
    <lineage>
        <taxon>Eukaryota</taxon>
        <taxon>Metazoa</taxon>
        <taxon>Chordata</taxon>
        <taxon>Craniata</taxon>
        <taxon>Vertebrata</taxon>
        <taxon>Euteleostomi</taxon>
        <taxon>Actinopterygii</taxon>
        <taxon>Neopterygii</taxon>
        <taxon>Teleostei</taxon>
        <taxon>Neoteleostei</taxon>
        <taxon>Acanthomorphata</taxon>
        <taxon>Eupercaria</taxon>
        <taxon>Tetraodontiformes</taxon>
        <taxon>Molidae</taxon>
        <taxon>Mola</taxon>
    </lineage>
</organism>
<name>A0A3Q3WUL4_MOLML</name>
<keyword evidence="1" id="KW-0677">Repeat</keyword>
<dbReference type="GO" id="GO:0008307">
    <property type="term" value="F:structural constituent of muscle"/>
    <property type="evidence" value="ECO:0007669"/>
    <property type="project" value="TreeGrafter"/>
</dbReference>
<protein>
    <recommendedName>
        <fullName evidence="8">Titin</fullName>
    </recommendedName>
</protein>
<evidence type="ECO:0000256" key="2">
    <source>
        <dbReference type="ARBA" id="ARBA00023319"/>
    </source>
</evidence>
<dbReference type="SMART" id="SM00409">
    <property type="entry name" value="IG"/>
    <property type="match status" value="1"/>
</dbReference>
<dbReference type="GO" id="GO:0031430">
    <property type="term" value="C:M band"/>
    <property type="evidence" value="ECO:0007669"/>
    <property type="project" value="TreeGrafter"/>
</dbReference>
<dbReference type="SUPFAM" id="SSF48726">
    <property type="entry name" value="Immunoglobulin"/>
    <property type="match status" value="1"/>
</dbReference>
<dbReference type="Pfam" id="PF00041">
    <property type="entry name" value="fn3"/>
    <property type="match status" value="2"/>
</dbReference>
<evidence type="ECO:0000313" key="6">
    <source>
        <dbReference type="Ensembl" id="ENSMMOP00000022043.1"/>
    </source>
</evidence>
<dbReference type="Ensembl" id="ENSMMOT00000022408.1">
    <property type="protein sequence ID" value="ENSMMOP00000022043.1"/>
    <property type="gene ID" value="ENSMMOG00000016752.1"/>
</dbReference>
<dbReference type="InterPro" id="IPR013783">
    <property type="entry name" value="Ig-like_fold"/>
</dbReference>
<dbReference type="FunFam" id="2.60.40.10:FF:000003">
    <property type="entry name" value="Titin isoform E"/>
    <property type="match status" value="1"/>
</dbReference>
<dbReference type="InterPro" id="IPR003599">
    <property type="entry name" value="Ig_sub"/>
</dbReference>
<dbReference type="GO" id="GO:0048738">
    <property type="term" value="P:cardiac muscle tissue development"/>
    <property type="evidence" value="ECO:0007669"/>
    <property type="project" value="TreeGrafter"/>
</dbReference>
<proteinExistence type="predicted"/>
<dbReference type="InterPro" id="IPR003961">
    <property type="entry name" value="FN3_dom"/>
</dbReference>
<sequence>CKPIVECAHKVLHLTEDMEYEFRVMAVNDAGVGAPSTISMPIKAAEPKDIPCAPSVVCVSDSTNNSISLEWTKPANDGGMEILGYIIEMVKGKETEWKKINEQLVAQTNYIVTGLETGAEYKFRVAAVNHVGRGEDKETPEPAQAVDRLTPPQVDIDATFKQTHIVKAGGSVCLGIQFRGKPIPTATWMKEEGELGVMSEITNTDGYSFLSIENCSRNDTGKYTVNLENASGSKAITFTLKVMDTPGPPQAVVFKEVSRGSVTLTWEPPLNDGGARILHYIVERREASRRTWQQSGGKCTQNILKIQDLLEGVPYFFRVSAENQYGMGEALEMTEPVIATAEPASPKRMDILDTTDNSVVLGWPKPEHDGGSRIHFTINVPISGRPAPKVTWKLEEMRLKNTDRVSIRVTRDKSTINSRGASEPKELVTAVTVQEQRGNRHS</sequence>
<dbReference type="PROSITE" id="PS50835">
    <property type="entry name" value="IG_LIKE"/>
    <property type="match status" value="1"/>
</dbReference>
<dbReference type="PROSITE" id="PS50853">
    <property type="entry name" value="FN3"/>
    <property type="match status" value="3"/>
</dbReference>
<feature type="domain" description="Fibronectin type-III" evidence="5">
    <location>
        <begin position="1"/>
        <end position="47"/>
    </location>
</feature>
<reference evidence="6" key="2">
    <citation type="submission" date="2025-09" db="UniProtKB">
        <authorList>
            <consortium name="Ensembl"/>
        </authorList>
    </citation>
    <scope>IDENTIFICATION</scope>
</reference>
<dbReference type="Gene3D" id="2.60.40.10">
    <property type="entry name" value="Immunoglobulins"/>
    <property type="match status" value="5"/>
</dbReference>
<dbReference type="InterPro" id="IPR036179">
    <property type="entry name" value="Ig-like_dom_sf"/>
</dbReference>
<dbReference type="AlphaFoldDB" id="A0A3Q3WUL4"/>
<dbReference type="CDD" id="cd00063">
    <property type="entry name" value="FN3"/>
    <property type="match status" value="4"/>
</dbReference>
<evidence type="ECO:0000256" key="1">
    <source>
        <dbReference type="ARBA" id="ARBA00022737"/>
    </source>
</evidence>
<feature type="region of interest" description="Disordered" evidence="3">
    <location>
        <begin position="413"/>
        <end position="442"/>
    </location>
</feature>
<dbReference type="SMART" id="SM00060">
    <property type="entry name" value="FN3"/>
    <property type="match status" value="3"/>
</dbReference>
<dbReference type="GO" id="GO:0045214">
    <property type="term" value="P:sarcomere organization"/>
    <property type="evidence" value="ECO:0007669"/>
    <property type="project" value="TreeGrafter"/>
</dbReference>
<feature type="domain" description="Fibronectin type-III" evidence="5">
    <location>
        <begin position="248"/>
        <end position="343"/>
    </location>
</feature>
<evidence type="ECO:0008006" key="8">
    <source>
        <dbReference type="Google" id="ProtNLM"/>
    </source>
</evidence>
<dbReference type="InterPro" id="IPR036116">
    <property type="entry name" value="FN3_sf"/>
</dbReference>
<dbReference type="Pfam" id="PF07679">
    <property type="entry name" value="I-set"/>
    <property type="match status" value="1"/>
</dbReference>
<dbReference type="PANTHER" id="PTHR14340:SF13">
    <property type="entry name" value="TITIN"/>
    <property type="match status" value="1"/>
</dbReference>
<accession>A0A3Q3WUL4</accession>
<dbReference type="PRINTS" id="PR00014">
    <property type="entry name" value="FNTYPEIII"/>
</dbReference>
<dbReference type="InterPro" id="IPR013098">
    <property type="entry name" value="Ig_I-set"/>
</dbReference>
<keyword evidence="2" id="KW-0393">Immunoglobulin domain</keyword>
<evidence type="ECO:0000313" key="7">
    <source>
        <dbReference type="Proteomes" id="UP000261620"/>
    </source>
</evidence>
<dbReference type="PANTHER" id="PTHR14340">
    <property type="entry name" value="MICROFIBRIL-ASSOCIATED GLYCOPROTEIN 3"/>
    <property type="match status" value="1"/>
</dbReference>
<evidence type="ECO:0000256" key="3">
    <source>
        <dbReference type="SAM" id="MobiDB-lite"/>
    </source>
</evidence>
<feature type="domain" description="Ig-like" evidence="4">
    <location>
        <begin position="152"/>
        <end position="237"/>
    </location>
</feature>
<dbReference type="FunFam" id="2.60.40.10:FF:000135">
    <property type="entry name" value="Titin a"/>
    <property type="match status" value="1"/>
</dbReference>
<evidence type="ECO:0000259" key="5">
    <source>
        <dbReference type="PROSITE" id="PS50853"/>
    </source>
</evidence>
<feature type="domain" description="Fibronectin type-III" evidence="5">
    <location>
        <begin position="53"/>
        <end position="153"/>
    </location>
</feature>
<dbReference type="InterPro" id="IPR007110">
    <property type="entry name" value="Ig-like_dom"/>
</dbReference>
<evidence type="ECO:0000259" key="4">
    <source>
        <dbReference type="PROSITE" id="PS50835"/>
    </source>
</evidence>
<dbReference type="CDD" id="cd05748">
    <property type="entry name" value="Ig_Titin_like"/>
    <property type="match status" value="1"/>
</dbReference>
<dbReference type="OMA" id="QEQRGNK"/>
<dbReference type="FunFam" id="2.60.40.10:FF:000002">
    <property type="entry name" value="Titin a"/>
    <property type="match status" value="1"/>
</dbReference>
<keyword evidence="7" id="KW-1185">Reference proteome</keyword>
<dbReference type="Proteomes" id="UP000261620">
    <property type="component" value="Unplaced"/>
</dbReference>